<dbReference type="Proteomes" id="UP001060085">
    <property type="component" value="Linkage Group LG04"/>
</dbReference>
<protein>
    <submittedName>
        <fullName evidence="1">Uncharacterized protein</fullName>
    </submittedName>
</protein>
<dbReference type="EMBL" id="CM044704">
    <property type="protein sequence ID" value="KAI5667119.1"/>
    <property type="molecule type" value="Genomic_DNA"/>
</dbReference>
<sequence>MDSKVAAVLNPPVYEDFEASTDLVEEKDCDTILLTLPGFKKEHLKVQLTSAKMLRISGSRPIGDNKWKRFMKEFPVSPNHDSNKINAKFESGILYIRLPKLSPPLDHHQNIKEEEEKEEEEEEEEKQLHSTKSPTQKTEQTSQKPNAAADQNVKEEPKTANEKGEKSKEEKLSHLDDDSKEKKSIASDHKQEEDGAKKSGEERDSEKKRMTKRDKLQEEEEEQEEEDSAKTAEEEGKESSETIEGSGKSKVHNYKETAADIAKSQLKKYRRTFNLALVIIFALTVGLYLSNFIRTIKRDEN</sequence>
<proteinExistence type="predicted"/>
<comment type="caution">
    <text evidence="1">The sequence shown here is derived from an EMBL/GenBank/DDBJ whole genome shotgun (WGS) entry which is preliminary data.</text>
</comment>
<evidence type="ECO:0000313" key="1">
    <source>
        <dbReference type="EMBL" id="KAI5667119.1"/>
    </source>
</evidence>
<accession>A0ACC0B3A8</accession>
<evidence type="ECO:0000313" key="2">
    <source>
        <dbReference type="Proteomes" id="UP001060085"/>
    </source>
</evidence>
<reference evidence="2" key="1">
    <citation type="journal article" date="2023" name="Nat. Plants">
        <title>Single-cell RNA sequencing provides a high-resolution roadmap for understanding the multicellular compartmentation of specialized metabolism.</title>
        <authorList>
            <person name="Sun S."/>
            <person name="Shen X."/>
            <person name="Li Y."/>
            <person name="Li Y."/>
            <person name="Wang S."/>
            <person name="Li R."/>
            <person name="Zhang H."/>
            <person name="Shen G."/>
            <person name="Guo B."/>
            <person name="Wei J."/>
            <person name="Xu J."/>
            <person name="St-Pierre B."/>
            <person name="Chen S."/>
            <person name="Sun C."/>
        </authorList>
    </citation>
    <scope>NUCLEOTIDE SEQUENCE [LARGE SCALE GENOMIC DNA]</scope>
</reference>
<keyword evidence="2" id="KW-1185">Reference proteome</keyword>
<organism evidence="1 2">
    <name type="scientific">Catharanthus roseus</name>
    <name type="common">Madagascar periwinkle</name>
    <name type="synonym">Vinca rosea</name>
    <dbReference type="NCBI Taxonomy" id="4058"/>
    <lineage>
        <taxon>Eukaryota</taxon>
        <taxon>Viridiplantae</taxon>
        <taxon>Streptophyta</taxon>
        <taxon>Embryophyta</taxon>
        <taxon>Tracheophyta</taxon>
        <taxon>Spermatophyta</taxon>
        <taxon>Magnoliopsida</taxon>
        <taxon>eudicotyledons</taxon>
        <taxon>Gunneridae</taxon>
        <taxon>Pentapetalae</taxon>
        <taxon>asterids</taxon>
        <taxon>lamiids</taxon>
        <taxon>Gentianales</taxon>
        <taxon>Apocynaceae</taxon>
        <taxon>Rauvolfioideae</taxon>
        <taxon>Vinceae</taxon>
        <taxon>Catharanthinae</taxon>
        <taxon>Catharanthus</taxon>
    </lineage>
</organism>
<name>A0ACC0B3A8_CATRO</name>
<gene>
    <name evidence="1" type="ORF">M9H77_16972</name>
</gene>